<keyword evidence="2" id="KW-1185">Reference proteome</keyword>
<dbReference type="EMBL" id="CM042885">
    <property type="protein sequence ID" value="KAI4364813.1"/>
    <property type="molecule type" value="Genomic_DNA"/>
</dbReference>
<comment type="caution">
    <text evidence="1">The sequence shown here is derived from an EMBL/GenBank/DDBJ whole genome shotgun (WGS) entry which is preliminary data.</text>
</comment>
<protein>
    <submittedName>
        <fullName evidence="1">Uncharacterized protein</fullName>
    </submittedName>
</protein>
<evidence type="ECO:0000313" key="2">
    <source>
        <dbReference type="Proteomes" id="UP001057402"/>
    </source>
</evidence>
<gene>
    <name evidence="1" type="ORF">MLD38_020856</name>
</gene>
<sequence>MAVLENMLHSEPSRAVNSINNGNATEERIGLWQDEDVGRYRVPKYKRRAVSAVRDFPQGCGRSVTGVSVVPATAIDPSEDSLVHSATVDGFRSIQESSLPLSDAMFATENMGTRLDELVDSTAFLDDSTNMPEDQIPVVIQGILDSIRQDETEKDFRDESSDFLDLPKVDGAASLSKGIEDQKLKDWESCANNFSPLAHSSLPIRAYPPPRRVSAIRDFPHLCGRNAAAGISESNCVVQRESLSMDTSLSGVKLLQESVPGYENDQESQRNADHLVKCKTEVSSMEDFHGRVVEIIAENENTYMPVSPALALTCVAPDDSDLSLVPSSSFHNDETTLKRTASVLITRKGKKHKSFGLRRQKGASKKRLTVDRITEAGFLDEEVAGQSVPEKDDSDSETDEKIDDLIGSFRPRSFSVNMFPVVCPNSTTNDDDNQCVTRSKVRKTLCLFQVVCRKLLREEESKSKEEAKYKRVDLQALKILKDKKKFVNTGKHILGNVPGVEVGDEFQYRVELNVIGLHRNIQAGIDYLNHGGKILATSIVSSGAYADDVDSSDFLIYTGQGGNVVGKIKVPEDQKLERGNLALKNSIVARNPVRVIRGFKETKADTVDGRSRIVVTYIYDGLYTVDKYWQEQGLHGKLVFKFHLNRIPGQPELAWKVVKKSKKFEREGVCVLDISQGKEANPIPAVNTIDNEKPPTFSYMTRVIYPESCRSLPPKGCDCVRKCSDSTKCACAVRNGGAIPFNHNGAIVEAKALVYECGPHCKCPPTCHNRVSQHGIKFPLEIFKTESRGWGVRSLASIPSGCFICEYVGELLEDKEADKMTGNDEYLFDIGNNYNDTGLWGELKAIMPDSEAGSSEVAGDDGFTIDAARCGNIGRFINHSCSPNIYAQNVLYDHEDKRIPHIMFFAMENIPPLQELTYHYNYKIDGVRDADGNIRMKSCYCGTSECTGRMY</sequence>
<name>A0ACB9QDS3_9MYRT</name>
<evidence type="ECO:0000313" key="1">
    <source>
        <dbReference type="EMBL" id="KAI4364813.1"/>
    </source>
</evidence>
<dbReference type="Proteomes" id="UP001057402">
    <property type="component" value="Chromosome 6"/>
</dbReference>
<accession>A0ACB9QDS3</accession>
<proteinExistence type="predicted"/>
<organism evidence="1 2">
    <name type="scientific">Melastoma candidum</name>
    <dbReference type="NCBI Taxonomy" id="119954"/>
    <lineage>
        <taxon>Eukaryota</taxon>
        <taxon>Viridiplantae</taxon>
        <taxon>Streptophyta</taxon>
        <taxon>Embryophyta</taxon>
        <taxon>Tracheophyta</taxon>
        <taxon>Spermatophyta</taxon>
        <taxon>Magnoliopsida</taxon>
        <taxon>eudicotyledons</taxon>
        <taxon>Gunneridae</taxon>
        <taxon>Pentapetalae</taxon>
        <taxon>rosids</taxon>
        <taxon>malvids</taxon>
        <taxon>Myrtales</taxon>
        <taxon>Melastomataceae</taxon>
        <taxon>Melastomatoideae</taxon>
        <taxon>Melastomateae</taxon>
        <taxon>Melastoma</taxon>
    </lineage>
</organism>
<reference evidence="2" key="1">
    <citation type="journal article" date="2023" name="Front. Plant Sci.">
        <title>Chromosomal-level genome assembly of Melastoma candidum provides insights into trichome evolution.</title>
        <authorList>
            <person name="Zhong Y."/>
            <person name="Wu W."/>
            <person name="Sun C."/>
            <person name="Zou P."/>
            <person name="Liu Y."/>
            <person name="Dai S."/>
            <person name="Zhou R."/>
        </authorList>
    </citation>
    <scope>NUCLEOTIDE SEQUENCE [LARGE SCALE GENOMIC DNA]</scope>
</reference>